<feature type="domain" description="HTH asnC-type" evidence="4">
    <location>
        <begin position="13"/>
        <end position="76"/>
    </location>
</feature>
<evidence type="ECO:0000259" key="4">
    <source>
        <dbReference type="PROSITE" id="PS50956"/>
    </source>
</evidence>
<dbReference type="InterPro" id="IPR000485">
    <property type="entry name" value="AsnC-type_HTH_dom"/>
</dbReference>
<dbReference type="InterPro" id="IPR011017">
    <property type="entry name" value="TRASH_dom"/>
</dbReference>
<dbReference type="PRINTS" id="PR00033">
    <property type="entry name" value="HTHASNC"/>
</dbReference>
<proteinExistence type="predicted"/>
<reference evidence="5 6" key="1">
    <citation type="journal article" date="2014" name="PLoS Genet.">
        <title>Phylogenetically driven sequencing of extremely halophilic archaea reveals strategies for static and dynamic osmo-response.</title>
        <authorList>
            <person name="Becker E.A."/>
            <person name="Seitzer P.M."/>
            <person name="Tritt A."/>
            <person name="Larsen D."/>
            <person name="Krusor M."/>
            <person name="Yao A.I."/>
            <person name="Wu D."/>
            <person name="Madern D."/>
            <person name="Eisen J.A."/>
            <person name="Darling A.E."/>
            <person name="Facciotti M.T."/>
        </authorList>
    </citation>
    <scope>NUCLEOTIDE SEQUENCE [LARGE SCALE GENOMIC DNA]</scope>
    <source>
        <strain evidence="5 6">DSM 1137</strain>
    </source>
</reference>
<dbReference type="Pfam" id="PF13404">
    <property type="entry name" value="HTH_AsnC-type"/>
    <property type="match status" value="1"/>
</dbReference>
<dbReference type="SMART" id="SM00746">
    <property type="entry name" value="TRASH"/>
    <property type="match status" value="1"/>
</dbReference>
<protein>
    <submittedName>
        <fullName evidence="5">Putative metal-binding transcription regulator</fullName>
    </submittedName>
</protein>
<keyword evidence="3" id="KW-0804">Transcription</keyword>
<dbReference type="EMBL" id="AOJE01000057">
    <property type="protein sequence ID" value="ELZ38297.1"/>
    <property type="molecule type" value="Genomic_DNA"/>
</dbReference>
<organism evidence="5 6">
    <name type="scientific">Halorubrum saccharovorum DSM 1137</name>
    <dbReference type="NCBI Taxonomy" id="1227484"/>
    <lineage>
        <taxon>Archaea</taxon>
        <taxon>Methanobacteriati</taxon>
        <taxon>Methanobacteriota</taxon>
        <taxon>Stenosarchaea group</taxon>
        <taxon>Halobacteria</taxon>
        <taxon>Halobacteriales</taxon>
        <taxon>Haloferacaceae</taxon>
        <taxon>Halorubrum</taxon>
    </lineage>
</organism>
<dbReference type="PROSITE" id="PS50956">
    <property type="entry name" value="HTH_ASNC_2"/>
    <property type="match status" value="1"/>
</dbReference>
<comment type="caution">
    <text evidence="5">The sequence shown here is derived from an EMBL/GenBank/DDBJ whole genome shotgun (WGS) entry which is preliminary data.</text>
</comment>
<dbReference type="InterPro" id="IPR036388">
    <property type="entry name" value="WH-like_DNA-bd_sf"/>
</dbReference>
<dbReference type="SUPFAM" id="SSF46785">
    <property type="entry name" value="Winged helix' DNA-binding domain"/>
    <property type="match status" value="1"/>
</dbReference>
<dbReference type="GO" id="GO:0043565">
    <property type="term" value="F:sequence-specific DNA binding"/>
    <property type="evidence" value="ECO:0007669"/>
    <property type="project" value="InterPro"/>
</dbReference>
<dbReference type="PANTHER" id="PTHR43413:SF4">
    <property type="entry name" value="HTH-TYPE TRANSCRIPTIONAL REGULATOR LYSM"/>
    <property type="match status" value="1"/>
</dbReference>
<dbReference type="eggNOG" id="arCOG01585">
    <property type="taxonomic scope" value="Archaea"/>
</dbReference>
<dbReference type="Proteomes" id="UP000011514">
    <property type="component" value="Unassembled WGS sequence"/>
</dbReference>
<keyword evidence="1" id="KW-0805">Transcription regulation</keyword>
<dbReference type="Gene3D" id="1.10.10.10">
    <property type="entry name" value="Winged helix-like DNA-binding domain superfamily/Winged helix DNA-binding domain"/>
    <property type="match status" value="1"/>
</dbReference>
<evidence type="ECO:0000313" key="6">
    <source>
        <dbReference type="Proteomes" id="UP000011514"/>
    </source>
</evidence>
<name>M0DUB5_9EURY</name>
<sequence>MYPAVRRYCMRNLDETDLEILSLLAENARRPFSAIGEEVDLSGPAVSDRVQRLQEADIINNFTIDVNRAHLRAGVPVFIQTEIEPESLEEARTRVRESDGIEHVFTTSEGDLWFYARVEAQNVRQWVDSLFDGLGMSGYSVTLIDEAEWTPSIDGVEFALTCTECNNTVDNEGETTRIDGEIYHFCCPSCLARFEDRYQRLEEGV</sequence>
<dbReference type="InterPro" id="IPR011991">
    <property type="entry name" value="ArsR-like_HTH"/>
</dbReference>
<evidence type="ECO:0000256" key="3">
    <source>
        <dbReference type="ARBA" id="ARBA00023163"/>
    </source>
</evidence>
<dbReference type="STRING" id="1227484.C471_10065"/>
<keyword evidence="2" id="KW-0238">DNA-binding</keyword>
<evidence type="ECO:0000256" key="2">
    <source>
        <dbReference type="ARBA" id="ARBA00023125"/>
    </source>
</evidence>
<dbReference type="InterPro" id="IPR036390">
    <property type="entry name" value="WH_DNA-bd_sf"/>
</dbReference>
<dbReference type="InterPro" id="IPR019888">
    <property type="entry name" value="Tscrpt_reg_AsnC-like"/>
</dbReference>
<gene>
    <name evidence="5" type="ORF">C471_10065</name>
</gene>
<dbReference type="InterPro" id="IPR050684">
    <property type="entry name" value="HTH-Siroheme_Decarb"/>
</dbReference>
<dbReference type="AlphaFoldDB" id="M0DUB5"/>
<dbReference type="CDD" id="cd00090">
    <property type="entry name" value="HTH_ARSR"/>
    <property type="match status" value="1"/>
</dbReference>
<evidence type="ECO:0000313" key="5">
    <source>
        <dbReference type="EMBL" id="ELZ38297.1"/>
    </source>
</evidence>
<accession>M0DUB5</accession>
<dbReference type="Pfam" id="PF24273">
    <property type="entry name" value="TRASH_HVO_1752_C"/>
    <property type="match status" value="1"/>
</dbReference>
<keyword evidence="6" id="KW-1185">Reference proteome</keyword>
<evidence type="ECO:0000256" key="1">
    <source>
        <dbReference type="ARBA" id="ARBA00023015"/>
    </source>
</evidence>
<dbReference type="PANTHER" id="PTHR43413">
    <property type="entry name" value="TRANSCRIPTIONAL REGULATOR, ASNC FAMILY"/>
    <property type="match status" value="1"/>
</dbReference>
<dbReference type="InterPro" id="IPR056526">
    <property type="entry name" value="TRASH_HVO_1752"/>
</dbReference>
<dbReference type="SMART" id="SM00344">
    <property type="entry name" value="HTH_ASNC"/>
    <property type="match status" value="1"/>
</dbReference>